<evidence type="ECO:0000313" key="2">
    <source>
        <dbReference type="EMBL" id="SCL26279.1"/>
    </source>
</evidence>
<dbReference type="Gene3D" id="3.40.630.30">
    <property type="match status" value="1"/>
</dbReference>
<evidence type="ECO:0000256" key="1">
    <source>
        <dbReference type="SAM" id="MobiDB-lite"/>
    </source>
</evidence>
<dbReference type="Proteomes" id="UP000199699">
    <property type="component" value="Unassembled WGS sequence"/>
</dbReference>
<reference evidence="2 3" key="1">
    <citation type="submission" date="2016-06" db="EMBL/GenBank/DDBJ databases">
        <authorList>
            <person name="Kjaerup R.B."/>
            <person name="Dalgaard T.S."/>
            <person name="Juul-Madsen H.R."/>
        </authorList>
    </citation>
    <scope>NUCLEOTIDE SEQUENCE [LARGE SCALE GENOMIC DNA]</scope>
    <source>
        <strain evidence="2 3">DSM 43818</strain>
    </source>
</reference>
<dbReference type="AlphaFoldDB" id="A0A1C6S9Z0"/>
<proteinExistence type="predicted"/>
<organism evidence="2 3">
    <name type="scientific">Micromonospora nigra</name>
    <dbReference type="NCBI Taxonomy" id="145857"/>
    <lineage>
        <taxon>Bacteria</taxon>
        <taxon>Bacillati</taxon>
        <taxon>Actinomycetota</taxon>
        <taxon>Actinomycetes</taxon>
        <taxon>Micromonosporales</taxon>
        <taxon>Micromonosporaceae</taxon>
        <taxon>Micromonospora</taxon>
    </lineage>
</organism>
<keyword evidence="3" id="KW-1185">Reference proteome</keyword>
<gene>
    <name evidence="2" type="ORF">GA0070616_3276</name>
</gene>
<sequence length="220" mass="24475">MTVPRIRTLRWTERHGTADVVAASLNPGCLAERLVPNVNHRLSVLAAVAEIWVEHALFFGEVHVTDDLTAVAVGLHRLRPLPPPASYPQRLAAAAGPYLRRFLTLDSVLDTCRPADPHHHLAVLASPPDDQRGLDEAMLRHYLTRIDRTDLPAWAEVTVRNRDLFTRHGYRPQADIRLPDGPTLLGMHRPAAGSRRWPANPTPDRRQPSPPPPTAAVNPR</sequence>
<dbReference type="STRING" id="145857.GA0070616_3276"/>
<dbReference type="OrthoDB" id="7057833at2"/>
<accession>A0A1C6S9Z0</accession>
<protein>
    <recommendedName>
        <fullName evidence="4">N-acetyltransferase domain-containing protein</fullName>
    </recommendedName>
</protein>
<evidence type="ECO:0000313" key="3">
    <source>
        <dbReference type="Proteomes" id="UP000199699"/>
    </source>
</evidence>
<dbReference type="EMBL" id="FMHT01000003">
    <property type="protein sequence ID" value="SCL26279.1"/>
    <property type="molecule type" value="Genomic_DNA"/>
</dbReference>
<name>A0A1C6S9Z0_9ACTN</name>
<dbReference type="RefSeq" id="WP_091082776.1">
    <property type="nucleotide sequence ID" value="NZ_FMHT01000003.1"/>
</dbReference>
<evidence type="ECO:0008006" key="4">
    <source>
        <dbReference type="Google" id="ProtNLM"/>
    </source>
</evidence>
<feature type="region of interest" description="Disordered" evidence="1">
    <location>
        <begin position="173"/>
        <end position="220"/>
    </location>
</feature>